<gene>
    <name evidence="5" type="ORF">LIPSTDRAFT_74912</name>
</gene>
<evidence type="ECO:0000256" key="3">
    <source>
        <dbReference type="ARBA" id="ARBA00023242"/>
    </source>
</evidence>
<proteinExistence type="inferred from homology"/>
<dbReference type="PANTHER" id="PTHR15502:SF7">
    <property type="entry name" value="CALCINEURIN-BINDING PROTEIN CABIN-1"/>
    <property type="match status" value="1"/>
</dbReference>
<dbReference type="EMBL" id="KV454300">
    <property type="protein sequence ID" value="ODQ70594.1"/>
    <property type="molecule type" value="Genomic_DNA"/>
</dbReference>
<evidence type="ECO:0008006" key="7">
    <source>
        <dbReference type="Google" id="ProtNLM"/>
    </source>
</evidence>
<dbReference type="STRING" id="675824.A0A1E3PZ92"/>
<comment type="subcellular location">
    <subcellularLocation>
        <location evidence="1">Nucleus</location>
    </subcellularLocation>
</comment>
<dbReference type="GO" id="GO:0005634">
    <property type="term" value="C:nucleus"/>
    <property type="evidence" value="ECO:0007669"/>
    <property type="project" value="UniProtKB-SubCell"/>
</dbReference>
<comment type="similarity">
    <text evidence="2">Belongs to the HIR3 family.</text>
</comment>
<feature type="compositionally biased region" description="Basic and acidic residues" evidence="4">
    <location>
        <begin position="1581"/>
        <end position="1594"/>
    </location>
</feature>
<dbReference type="OrthoDB" id="77564at2759"/>
<name>A0A1E3PZ92_LIPST</name>
<reference evidence="5 6" key="1">
    <citation type="journal article" date="2016" name="Proc. Natl. Acad. Sci. U.S.A.">
        <title>Comparative genomics of biotechnologically important yeasts.</title>
        <authorList>
            <person name="Riley R."/>
            <person name="Haridas S."/>
            <person name="Wolfe K.H."/>
            <person name="Lopes M.R."/>
            <person name="Hittinger C.T."/>
            <person name="Goeker M."/>
            <person name="Salamov A.A."/>
            <person name="Wisecaver J.H."/>
            <person name="Long T.M."/>
            <person name="Calvey C.H."/>
            <person name="Aerts A.L."/>
            <person name="Barry K.W."/>
            <person name="Choi C."/>
            <person name="Clum A."/>
            <person name="Coughlan A.Y."/>
            <person name="Deshpande S."/>
            <person name="Douglass A.P."/>
            <person name="Hanson S.J."/>
            <person name="Klenk H.-P."/>
            <person name="LaButti K.M."/>
            <person name="Lapidus A."/>
            <person name="Lindquist E.A."/>
            <person name="Lipzen A.M."/>
            <person name="Meier-Kolthoff J.P."/>
            <person name="Ohm R.A."/>
            <person name="Otillar R.P."/>
            <person name="Pangilinan J.L."/>
            <person name="Peng Y."/>
            <person name="Rokas A."/>
            <person name="Rosa C.A."/>
            <person name="Scheuner C."/>
            <person name="Sibirny A.A."/>
            <person name="Slot J.C."/>
            <person name="Stielow J.B."/>
            <person name="Sun H."/>
            <person name="Kurtzman C.P."/>
            <person name="Blackwell M."/>
            <person name="Grigoriev I.V."/>
            <person name="Jeffries T.W."/>
        </authorList>
    </citation>
    <scope>NUCLEOTIDE SEQUENCE [LARGE SCALE GENOMIC DNA]</scope>
    <source>
        <strain evidence="5 6">NRRL Y-11557</strain>
    </source>
</reference>
<evidence type="ECO:0000313" key="5">
    <source>
        <dbReference type="EMBL" id="ODQ70594.1"/>
    </source>
</evidence>
<feature type="region of interest" description="Disordered" evidence="4">
    <location>
        <begin position="300"/>
        <end position="363"/>
    </location>
</feature>
<keyword evidence="6" id="KW-1185">Reference proteome</keyword>
<dbReference type="GO" id="GO:0000417">
    <property type="term" value="C:HIR complex"/>
    <property type="evidence" value="ECO:0007669"/>
    <property type="project" value="TreeGrafter"/>
</dbReference>
<feature type="compositionally biased region" description="Basic and acidic residues" evidence="4">
    <location>
        <begin position="309"/>
        <end position="332"/>
    </location>
</feature>
<dbReference type="GO" id="GO:0006325">
    <property type="term" value="P:chromatin organization"/>
    <property type="evidence" value="ECO:0007669"/>
    <property type="project" value="InterPro"/>
</dbReference>
<protein>
    <recommendedName>
        <fullName evidence="7">Histone transcription regulator 3 homolog</fullName>
    </recommendedName>
</protein>
<dbReference type="PANTHER" id="PTHR15502">
    <property type="entry name" value="CALCINEURIN-BINDING PROTEIN CABIN 1-RELATED"/>
    <property type="match status" value="1"/>
</dbReference>
<evidence type="ECO:0000256" key="1">
    <source>
        <dbReference type="ARBA" id="ARBA00004123"/>
    </source>
</evidence>
<accession>A0A1E3PZ92</accession>
<evidence type="ECO:0000313" key="6">
    <source>
        <dbReference type="Proteomes" id="UP000094385"/>
    </source>
</evidence>
<keyword evidence="3" id="KW-0539">Nucleus</keyword>
<dbReference type="InterPro" id="IPR033053">
    <property type="entry name" value="Hir3/CABIN1"/>
</dbReference>
<sequence>MSMEKVAAPSFTALNVEEDDLSENEERIREVQIEEAFKLFQQALRAQYDQKWELASQTYNELFKVDIFTTELTGNIPPTVYGLKYLSYKNHGQLVLDWIKLSHHALSVSELHDRLAQGMAEFAEAMINESSDVEFWLKIASFMPALNLKRLTRFALECVINGNDKTVRVDDCVESDISLGIEDLSALYVLQKILIELGDDMSLARPIFKKLEGVKFSETIQRFIEKHTETPIWLQPLIQEDVSLAEALANDKPQSVNLVVNTRTWASVGKALLQLSTKTAPTEATSDPIVVTIALPEEATDAPVTQLESPDKRFPEPEDETTKGGDDQESSSRRRKRRSFADENVGERSSRRVRARVEEQNTATTEAISDHEFFESIDTLLGPYGLTFGDLVAITKSEASSETERHDTSLKDFTKILQNWKDSNAKVLLHGEGIQNPAAGASRLLDLAIVKGTPKDKPSFSDDDGLTELAESVNMGNLYLKEASIAFIKNLLLPKEDGTANFLQYVWPVSLTKVVKRLIAFYYDLVRQVIADAMKREDDRERSRYTTMSQSCFELLLDDFVDYFQQHATSDNFQATIEEFKSRLASWRVFQLDVLSLMGSGDEPDVLRLKLRFEWVSIILEKASGATHETIFLFFENFKRLLASISEKVVIELPNTLYVPEISADGVVMQMSKLHAATMFSGIFEGSSENSEKKIQILETVLKHTPTVAKALHLDLDVVERFIENSSLEFRLYLWRVLSEAYEQINDSAKSFDCLLISLKMVIDDLTVDSYGMMDFGRRTSTLFKCLFLARELLSKSVEYALGDEKLVESLDDEETSQALTSLVFLLKLLHVYVIHEDATINNNSMSLETSMYTRSAMKFREMLVQCWCLVYICFRKKLSHAVGDNEKKEKLLHMLYLLHEELGTREYCALSGGIFLKLLQRELLKFASPKTENELLQCIHCRFGLALGNESFFPYDHKANPILFDKQNALELVEFIMSMALRKRQYQGLPRSDMKTVLDKFCEVIGVPRRDNTAIYYNQSVIDKYLSQGLSPLLLQKSLKGLESLSTVRMQSDYARVAVIGLYFLQGQIYLTQYRSRKRTMAGRTEDLDYAIRYFKHDLVCNTNRLESWYGLAQTYDAQTEDDMTWSAEKLNSDYKKTIAATQRKAILCYSLATSLYLRHDAIDPPDSILATFWTDFGFELYASTRPPIDMEAYRIDEFERHFSGSMGMYTKPSHSETRSSTALKMALNMFQIAINKNSKEWRNYYMEGKCLGKLKVEPKQVLVVYLQAVQNIPEKTSSGDPILEPHYKFLSTIYKCFQRGDLDLDTSMDYLKRSHFYKDPEISVDDAKDFYRLLVDVLSRLRAADKKHWHHRPTYRIATIFDQGLHDIRRAKEELASFYALKAAKSFMSIWRPEYERAGRHFVYAFKYTMYYIDLLEKTNDLESLNLMAKKLRRLTTVMIRHTDAWEHLCKAIVQVLRNISGIPEKYLETSMTAIPVDEFFNRAAKLEFVCLHLKPAPPLIKYLQDASELRKLNVGLAPTAGMEEIFGSIYMKLYQELPELEQGLKESQVTGKDAVSEDLGSSSDEAKGSPVPISTPLESERDNSVPSERRSTAHLPGTGVFAIGGGQTDHAPSTGRPRTARVTRKELISKANALLKPLVVSEVSTPVE</sequence>
<feature type="region of interest" description="Disordered" evidence="4">
    <location>
        <begin position="1547"/>
        <end position="1623"/>
    </location>
</feature>
<dbReference type="Proteomes" id="UP000094385">
    <property type="component" value="Unassembled WGS sequence"/>
</dbReference>
<evidence type="ECO:0000256" key="2">
    <source>
        <dbReference type="ARBA" id="ARBA00007335"/>
    </source>
</evidence>
<feature type="compositionally biased region" description="Basic and acidic residues" evidence="4">
    <location>
        <begin position="339"/>
        <end position="359"/>
    </location>
</feature>
<dbReference type="GO" id="GO:0031491">
    <property type="term" value="F:nucleosome binding"/>
    <property type="evidence" value="ECO:0007669"/>
    <property type="project" value="TreeGrafter"/>
</dbReference>
<organism evidence="5 6">
    <name type="scientific">Lipomyces starkeyi NRRL Y-11557</name>
    <dbReference type="NCBI Taxonomy" id="675824"/>
    <lineage>
        <taxon>Eukaryota</taxon>
        <taxon>Fungi</taxon>
        <taxon>Dikarya</taxon>
        <taxon>Ascomycota</taxon>
        <taxon>Saccharomycotina</taxon>
        <taxon>Lipomycetes</taxon>
        <taxon>Lipomycetales</taxon>
        <taxon>Lipomycetaceae</taxon>
        <taxon>Lipomyces</taxon>
    </lineage>
</organism>
<evidence type="ECO:0000256" key="4">
    <source>
        <dbReference type="SAM" id="MobiDB-lite"/>
    </source>
</evidence>